<dbReference type="PROSITE" id="PS00028">
    <property type="entry name" value="ZINC_FINGER_C2H2_1"/>
    <property type="match status" value="1"/>
</dbReference>
<dbReference type="SUPFAM" id="SSF57667">
    <property type="entry name" value="beta-beta-alpha zinc fingers"/>
    <property type="match status" value="1"/>
</dbReference>
<feature type="region of interest" description="Disordered" evidence="2">
    <location>
        <begin position="402"/>
        <end position="457"/>
    </location>
</feature>
<evidence type="ECO:0000313" key="5">
    <source>
        <dbReference type="Proteomes" id="UP001208570"/>
    </source>
</evidence>
<feature type="compositionally biased region" description="Basic and acidic residues" evidence="2">
    <location>
        <begin position="177"/>
        <end position="195"/>
    </location>
</feature>
<feature type="domain" description="C2H2-type" evidence="3">
    <location>
        <begin position="121"/>
        <end position="139"/>
    </location>
</feature>
<dbReference type="GO" id="GO:0000981">
    <property type="term" value="F:DNA-binding transcription factor activity, RNA polymerase II-specific"/>
    <property type="evidence" value="ECO:0007669"/>
    <property type="project" value="TreeGrafter"/>
</dbReference>
<dbReference type="GO" id="GO:0045944">
    <property type="term" value="P:positive regulation of transcription by RNA polymerase II"/>
    <property type="evidence" value="ECO:0007669"/>
    <property type="project" value="InterPro"/>
</dbReference>
<feature type="compositionally biased region" description="Polar residues" evidence="2">
    <location>
        <begin position="346"/>
        <end position="355"/>
    </location>
</feature>
<organism evidence="4 5">
    <name type="scientific">Paralvinella palmiformis</name>
    <dbReference type="NCBI Taxonomy" id="53620"/>
    <lineage>
        <taxon>Eukaryota</taxon>
        <taxon>Metazoa</taxon>
        <taxon>Spiralia</taxon>
        <taxon>Lophotrochozoa</taxon>
        <taxon>Annelida</taxon>
        <taxon>Polychaeta</taxon>
        <taxon>Sedentaria</taxon>
        <taxon>Canalipalpata</taxon>
        <taxon>Terebellida</taxon>
        <taxon>Terebelliformia</taxon>
        <taxon>Alvinellidae</taxon>
        <taxon>Paralvinella</taxon>
    </lineage>
</organism>
<keyword evidence="1" id="KW-0479">Metal-binding</keyword>
<name>A0AAD9K4Y3_9ANNE</name>
<dbReference type="InterPro" id="IPR036236">
    <property type="entry name" value="Znf_C2H2_sf"/>
</dbReference>
<feature type="region of interest" description="Disordered" evidence="2">
    <location>
        <begin position="337"/>
        <end position="366"/>
    </location>
</feature>
<dbReference type="InterPro" id="IPR055303">
    <property type="entry name" value="ATMIN"/>
</dbReference>
<sequence length="919" mass="101695">MNLNGDARLADQEIVEQVAPHIYKVCPSASELRAPAQKDVQCPVIDCNKVCKQPSALRFHLERVHKIYRKKQKWEMDKEKPTVEWHCPEPRCMYSMTQKRYFSSRTLLKQHYGKLHLEKTLRCDECGKMFGLEKDLKRHTSNNCTIVYTCTCGSIYMHRESYMMHCSREKHPIKEEYKVKRETQDRSKEKNKIQPKDSISPDNCKSSDKKHSGSQKPENQNIKLKCKNTLKSGNKFKPILPIPNMLILVNVVGEKPDGMCPTPGTVPSQLIYIADARSSHLTNTVDQNLIKSTKINQGCQTKSSCAVQNNRTQTENVSCIKPQEGGVKTPNIISQKEVQPKKPNRWFTSSLTSEGRSAKKRTMKSSTCTQTFSTRHKRIAAQTQTTGDLILRRAMQSANIPMHRESRASQVSPQAKVKRSLDPHSVQSAETQTASRIHSKHRPKRASSRSVSMGTNTPLMNCSKAQDSILAFSTPCPASNMETQTNLLLSEFHSQFSGSSAATQTLESFLLNDVITSSSSQDPASLANTMDQAVLCDLGLMPEFQQSSAVIRNSTATLTEGNRRMSGSCGTCVNYEVTDDDDIKTGLKPNDTVQTLTGIQFDDNSPDLALQHILKTDPALPGARAKILPDEVTENKSHKFNGAHNFNGDQVNLDYYGTKLYGNSGELNSCTEGTTSRPPQLFLQDSLLTASDVNLGVETDIASCLQTDSIAQTNITELSLPELLTSGVQTSNFDAGYMNIETQTVDDISMIDELLNSMETQTSDDFFADFGFSNIETQTQLSLMTVDEDPSPLLGMTTEARQTQTLASSTHQVAGSSVGIQTLFTNSQATLPLVLDIPDQLTTDSVGIQTQSASDVTQQTSSFSIGIQTQQNVDVPAPLMDTETQTRHANMELCPDLSDSYTQTAFDDLVSFVDTLSCI</sequence>
<keyword evidence="5" id="KW-1185">Reference proteome</keyword>
<keyword evidence="1" id="KW-0862">Zinc</keyword>
<dbReference type="Gene3D" id="3.30.160.60">
    <property type="entry name" value="Classic Zinc Finger"/>
    <property type="match status" value="1"/>
</dbReference>
<dbReference type="InterPro" id="IPR013087">
    <property type="entry name" value="Znf_C2H2_type"/>
</dbReference>
<evidence type="ECO:0000313" key="4">
    <source>
        <dbReference type="EMBL" id="KAK2164631.1"/>
    </source>
</evidence>
<dbReference type="PROSITE" id="PS50157">
    <property type="entry name" value="ZINC_FINGER_C2H2_2"/>
    <property type="match status" value="1"/>
</dbReference>
<feature type="compositionally biased region" description="Polar residues" evidence="2">
    <location>
        <begin position="448"/>
        <end position="457"/>
    </location>
</feature>
<dbReference type="EMBL" id="JAODUP010000061">
    <property type="protein sequence ID" value="KAK2164631.1"/>
    <property type="molecule type" value="Genomic_DNA"/>
</dbReference>
<evidence type="ECO:0000259" key="3">
    <source>
        <dbReference type="PROSITE" id="PS50157"/>
    </source>
</evidence>
<dbReference type="Proteomes" id="UP001208570">
    <property type="component" value="Unassembled WGS sequence"/>
</dbReference>
<gene>
    <name evidence="4" type="ORF">LSH36_61g10000</name>
</gene>
<evidence type="ECO:0000256" key="2">
    <source>
        <dbReference type="SAM" id="MobiDB-lite"/>
    </source>
</evidence>
<dbReference type="PANTHER" id="PTHR46664">
    <property type="entry name" value="ATM INTERACTOR"/>
    <property type="match status" value="1"/>
</dbReference>
<dbReference type="GO" id="GO:0005634">
    <property type="term" value="C:nucleus"/>
    <property type="evidence" value="ECO:0007669"/>
    <property type="project" value="TreeGrafter"/>
</dbReference>
<protein>
    <recommendedName>
        <fullName evidence="3">C2H2-type domain-containing protein</fullName>
    </recommendedName>
</protein>
<dbReference type="AlphaFoldDB" id="A0AAD9K4Y3"/>
<feature type="compositionally biased region" description="Basic residues" evidence="2">
    <location>
        <begin position="437"/>
        <end position="447"/>
    </location>
</feature>
<evidence type="ECO:0000256" key="1">
    <source>
        <dbReference type="PROSITE-ProRule" id="PRU00042"/>
    </source>
</evidence>
<dbReference type="GO" id="GO:0008270">
    <property type="term" value="F:zinc ion binding"/>
    <property type="evidence" value="ECO:0007669"/>
    <property type="project" value="UniProtKB-KW"/>
</dbReference>
<accession>A0AAD9K4Y3</accession>
<comment type="caution">
    <text evidence="4">The sequence shown here is derived from an EMBL/GenBank/DDBJ whole genome shotgun (WGS) entry which is preliminary data.</text>
</comment>
<dbReference type="GO" id="GO:0000976">
    <property type="term" value="F:transcription cis-regulatory region binding"/>
    <property type="evidence" value="ECO:0007669"/>
    <property type="project" value="InterPro"/>
</dbReference>
<keyword evidence="1" id="KW-0863">Zinc-finger</keyword>
<proteinExistence type="predicted"/>
<feature type="compositionally biased region" description="Polar residues" evidence="2">
    <location>
        <begin position="425"/>
        <end position="436"/>
    </location>
</feature>
<feature type="region of interest" description="Disordered" evidence="2">
    <location>
        <begin position="177"/>
        <end position="222"/>
    </location>
</feature>
<dbReference type="SMART" id="SM00355">
    <property type="entry name" value="ZnF_C2H2"/>
    <property type="match status" value="3"/>
</dbReference>
<reference evidence="4" key="1">
    <citation type="journal article" date="2023" name="Mol. Biol. Evol.">
        <title>Third-Generation Sequencing Reveals the Adaptive Role of the Epigenome in Three Deep-Sea Polychaetes.</title>
        <authorList>
            <person name="Perez M."/>
            <person name="Aroh O."/>
            <person name="Sun Y."/>
            <person name="Lan Y."/>
            <person name="Juniper S.K."/>
            <person name="Young C.R."/>
            <person name="Angers B."/>
            <person name="Qian P.Y."/>
        </authorList>
    </citation>
    <scope>NUCLEOTIDE SEQUENCE</scope>
    <source>
        <strain evidence="4">P08H-3</strain>
    </source>
</reference>
<dbReference type="PANTHER" id="PTHR46664:SF1">
    <property type="entry name" value="ATM INTERACTOR"/>
    <property type="match status" value="1"/>
</dbReference>